<dbReference type="EMBL" id="UYYB01017298">
    <property type="protein sequence ID" value="VDM70723.1"/>
    <property type="molecule type" value="Genomic_DNA"/>
</dbReference>
<organism evidence="1 2">
    <name type="scientific">Strongylus vulgaris</name>
    <name type="common">Blood worm</name>
    <dbReference type="NCBI Taxonomy" id="40348"/>
    <lineage>
        <taxon>Eukaryota</taxon>
        <taxon>Metazoa</taxon>
        <taxon>Ecdysozoa</taxon>
        <taxon>Nematoda</taxon>
        <taxon>Chromadorea</taxon>
        <taxon>Rhabditida</taxon>
        <taxon>Rhabditina</taxon>
        <taxon>Rhabditomorpha</taxon>
        <taxon>Strongyloidea</taxon>
        <taxon>Strongylidae</taxon>
        <taxon>Strongylus</taxon>
    </lineage>
</organism>
<dbReference type="Proteomes" id="UP000270094">
    <property type="component" value="Unassembled WGS sequence"/>
</dbReference>
<dbReference type="OrthoDB" id="5839458at2759"/>
<evidence type="ECO:0000313" key="2">
    <source>
        <dbReference type="Proteomes" id="UP000270094"/>
    </source>
</evidence>
<proteinExistence type="predicted"/>
<accession>A0A3P7IS95</accession>
<gene>
    <name evidence="1" type="ORF">SVUK_LOCUS5721</name>
</gene>
<dbReference type="AlphaFoldDB" id="A0A3P7IS95"/>
<protein>
    <submittedName>
        <fullName evidence="1">Uncharacterized protein</fullName>
    </submittedName>
</protein>
<reference evidence="1 2" key="1">
    <citation type="submission" date="2018-11" db="EMBL/GenBank/DDBJ databases">
        <authorList>
            <consortium name="Pathogen Informatics"/>
        </authorList>
    </citation>
    <scope>NUCLEOTIDE SEQUENCE [LARGE SCALE GENOMIC DNA]</scope>
</reference>
<name>A0A3P7IS95_STRVU</name>
<evidence type="ECO:0000313" key="1">
    <source>
        <dbReference type="EMBL" id="VDM70723.1"/>
    </source>
</evidence>
<sequence length="128" mass="14722">MDSLFTVKPDEHQTFDDYLEKCTDHRTIINEAVKQPENTDTILNSIERLTPKMRTVFIKYYPNPLNASLLNFLDAFILGKNELSTFDGILLDYPESSPRFATLVGNRTQLDDTTLFSTQIMSERPNIT</sequence>
<keyword evidence="2" id="KW-1185">Reference proteome</keyword>